<comment type="caution">
    <text evidence="2">The sequence shown here is derived from an EMBL/GenBank/DDBJ whole genome shotgun (WGS) entry which is preliminary data.</text>
</comment>
<keyword evidence="3" id="KW-1185">Reference proteome</keyword>
<dbReference type="EMBL" id="BNBT01000012">
    <property type="protein sequence ID" value="GHE45226.1"/>
    <property type="molecule type" value="Genomic_DNA"/>
</dbReference>
<feature type="domain" description="HTH cro/C1-type" evidence="1">
    <location>
        <begin position="21"/>
        <end position="77"/>
    </location>
</feature>
<dbReference type="CDD" id="cd00093">
    <property type="entry name" value="HTH_XRE"/>
    <property type="match status" value="1"/>
</dbReference>
<reference evidence="2" key="1">
    <citation type="journal article" date="2014" name="Int. J. Syst. Evol. Microbiol.">
        <title>Complete genome sequence of Corynebacterium casei LMG S-19264T (=DSM 44701T), isolated from a smear-ripened cheese.</title>
        <authorList>
            <consortium name="US DOE Joint Genome Institute (JGI-PGF)"/>
            <person name="Walter F."/>
            <person name="Albersmeier A."/>
            <person name="Kalinowski J."/>
            <person name="Ruckert C."/>
        </authorList>
    </citation>
    <scope>NUCLEOTIDE SEQUENCE</scope>
    <source>
        <strain evidence="2">JCM 4784</strain>
    </source>
</reference>
<dbReference type="PROSITE" id="PS50943">
    <property type="entry name" value="HTH_CROC1"/>
    <property type="match status" value="1"/>
</dbReference>
<reference evidence="2" key="2">
    <citation type="submission" date="2020-09" db="EMBL/GenBank/DDBJ databases">
        <authorList>
            <person name="Sun Q."/>
            <person name="Ohkuma M."/>
        </authorList>
    </citation>
    <scope>NUCLEOTIDE SEQUENCE</scope>
    <source>
        <strain evidence="2">JCM 4784</strain>
    </source>
</reference>
<protein>
    <submittedName>
        <fullName evidence="2">Transcriptional regulator</fullName>
    </submittedName>
</protein>
<evidence type="ECO:0000313" key="3">
    <source>
        <dbReference type="Proteomes" id="UP000608024"/>
    </source>
</evidence>
<dbReference type="Gene3D" id="1.10.260.40">
    <property type="entry name" value="lambda repressor-like DNA-binding domains"/>
    <property type="match status" value="1"/>
</dbReference>
<dbReference type="AlphaFoldDB" id="A0A918ZD73"/>
<sequence length="305" mass="34039">MPAPRELDPTTSLAALYGAKLRKLRLRAGWTQRQLGDRVPIAHSRIAQYELGNETPTKEVSDALDRLVGAEGELSDLWEHVQREFVPDWARKYVDLEAKANVIRTYSAHVVHGLLQSEPCIRALLTVACPSVGGRLEKMVASRLARQQILARPEPPVFWMVLDEGVLRRPVGGVSVMRDQLAHVLQAVKRSARVKVQVLPYDRGAHPLLGGSATVLSFPRRPDVVYLEGSHSGELVEQAGLVAEYGLAFEYVQTQALGLDESADLIRSVMEGSYRDVRVPSRSERRRVAQVQLQQHAGRRVRRGR</sequence>
<proteinExistence type="predicted"/>
<dbReference type="SMART" id="SM00530">
    <property type="entry name" value="HTH_XRE"/>
    <property type="match status" value="1"/>
</dbReference>
<dbReference type="Proteomes" id="UP000608024">
    <property type="component" value="Unassembled WGS sequence"/>
</dbReference>
<dbReference type="RefSeq" id="WP_190134896.1">
    <property type="nucleotide sequence ID" value="NZ_BNBT01000012.1"/>
</dbReference>
<dbReference type="GO" id="GO:0003677">
    <property type="term" value="F:DNA binding"/>
    <property type="evidence" value="ECO:0007669"/>
    <property type="project" value="InterPro"/>
</dbReference>
<organism evidence="2 3">
    <name type="scientific">Streptomyces longispororuber</name>
    <dbReference type="NCBI Taxonomy" id="68230"/>
    <lineage>
        <taxon>Bacteria</taxon>
        <taxon>Bacillati</taxon>
        <taxon>Actinomycetota</taxon>
        <taxon>Actinomycetes</taxon>
        <taxon>Kitasatosporales</taxon>
        <taxon>Streptomycetaceae</taxon>
        <taxon>Streptomyces</taxon>
    </lineage>
</organism>
<evidence type="ECO:0000313" key="2">
    <source>
        <dbReference type="EMBL" id="GHE45226.1"/>
    </source>
</evidence>
<dbReference type="SUPFAM" id="SSF47413">
    <property type="entry name" value="lambda repressor-like DNA-binding domains"/>
    <property type="match status" value="1"/>
</dbReference>
<accession>A0A918ZD73</accession>
<dbReference type="Pfam" id="PF19054">
    <property type="entry name" value="DUF5753"/>
    <property type="match status" value="1"/>
</dbReference>
<evidence type="ECO:0000259" key="1">
    <source>
        <dbReference type="PROSITE" id="PS50943"/>
    </source>
</evidence>
<dbReference type="InterPro" id="IPR010982">
    <property type="entry name" value="Lambda_DNA-bd_dom_sf"/>
</dbReference>
<dbReference type="InterPro" id="IPR001387">
    <property type="entry name" value="Cro/C1-type_HTH"/>
</dbReference>
<dbReference type="Pfam" id="PF13560">
    <property type="entry name" value="HTH_31"/>
    <property type="match status" value="1"/>
</dbReference>
<dbReference type="InterPro" id="IPR043917">
    <property type="entry name" value="DUF5753"/>
</dbReference>
<gene>
    <name evidence="2" type="ORF">GCM10018785_13580</name>
</gene>
<name>A0A918ZD73_9ACTN</name>